<gene>
    <name evidence="1" type="ORF">LCGC14_2525480</name>
</gene>
<proteinExistence type="predicted"/>
<organism evidence="1">
    <name type="scientific">marine sediment metagenome</name>
    <dbReference type="NCBI Taxonomy" id="412755"/>
    <lineage>
        <taxon>unclassified sequences</taxon>
        <taxon>metagenomes</taxon>
        <taxon>ecological metagenomes</taxon>
    </lineage>
</organism>
<accession>A0A0F9D6N7</accession>
<sequence length="58" mass="6938">MNICPLPERKIEQIIDEYVWDGLYDAIRHIDPEEEWTTDDLIELGIVINRILRERNDG</sequence>
<evidence type="ECO:0000313" key="1">
    <source>
        <dbReference type="EMBL" id="KKL13466.1"/>
    </source>
</evidence>
<name>A0A0F9D6N7_9ZZZZ</name>
<comment type="caution">
    <text evidence="1">The sequence shown here is derived from an EMBL/GenBank/DDBJ whole genome shotgun (WGS) entry which is preliminary data.</text>
</comment>
<protein>
    <submittedName>
        <fullName evidence="1">Uncharacterized protein</fullName>
    </submittedName>
</protein>
<dbReference type="AlphaFoldDB" id="A0A0F9D6N7"/>
<dbReference type="EMBL" id="LAZR01040844">
    <property type="protein sequence ID" value="KKL13466.1"/>
    <property type="molecule type" value="Genomic_DNA"/>
</dbReference>
<reference evidence="1" key="1">
    <citation type="journal article" date="2015" name="Nature">
        <title>Complex archaea that bridge the gap between prokaryotes and eukaryotes.</title>
        <authorList>
            <person name="Spang A."/>
            <person name="Saw J.H."/>
            <person name="Jorgensen S.L."/>
            <person name="Zaremba-Niedzwiedzka K."/>
            <person name="Martijn J."/>
            <person name="Lind A.E."/>
            <person name="van Eijk R."/>
            <person name="Schleper C."/>
            <person name="Guy L."/>
            <person name="Ettema T.J."/>
        </authorList>
    </citation>
    <scope>NUCLEOTIDE SEQUENCE</scope>
</reference>